<dbReference type="InterPro" id="IPR001434">
    <property type="entry name" value="OmcB-like_DUF11"/>
</dbReference>
<dbReference type="EMBL" id="CAMXCT020000001">
    <property type="protein sequence ID" value="CAL1125376.1"/>
    <property type="molecule type" value="Genomic_DNA"/>
</dbReference>
<dbReference type="Gene3D" id="2.60.40.10">
    <property type="entry name" value="Immunoglobulins"/>
    <property type="match status" value="3"/>
</dbReference>
<dbReference type="EMBL" id="CAMXCT010000001">
    <property type="protein sequence ID" value="CAI3972001.1"/>
    <property type="molecule type" value="Genomic_DNA"/>
</dbReference>
<feature type="chain" id="PRO_5043269373" description="DUF11 domain-containing protein" evidence="2">
    <location>
        <begin position="19"/>
        <end position="1249"/>
    </location>
</feature>
<dbReference type="InterPro" id="IPR047589">
    <property type="entry name" value="DUF11_rpt"/>
</dbReference>
<organism evidence="4">
    <name type="scientific">Cladocopium goreaui</name>
    <dbReference type="NCBI Taxonomy" id="2562237"/>
    <lineage>
        <taxon>Eukaryota</taxon>
        <taxon>Sar</taxon>
        <taxon>Alveolata</taxon>
        <taxon>Dinophyceae</taxon>
        <taxon>Suessiales</taxon>
        <taxon>Symbiodiniaceae</taxon>
        <taxon>Cladocopium</taxon>
    </lineage>
</organism>
<comment type="caution">
    <text evidence="4">The sequence shown here is derived from an EMBL/GenBank/DDBJ whole genome shotgun (WGS) entry which is preliminary data.</text>
</comment>
<dbReference type="InterPro" id="IPR011990">
    <property type="entry name" value="TPR-like_helical_dom_sf"/>
</dbReference>
<dbReference type="PANTHER" id="PTHR34819">
    <property type="entry name" value="LARGE CYSTEINE-RICH PERIPLASMIC PROTEIN OMCB"/>
    <property type="match status" value="1"/>
</dbReference>
<dbReference type="Pfam" id="PF01345">
    <property type="entry name" value="DUF11"/>
    <property type="match status" value="3"/>
</dbReference>
<dbReference type="NCBIfam" id="TIGR01451">
    <property type="entry name" value="B_ant_repeat"/>
    <property type="match status" value="2"/>
</dbReference>
<dbReference type="EMBL" id="CAMXCT030000001">
    <property type="protein sequence ID" value="CAL4759313.1"/>
    <property type="molecule type" value="Genomic_DNA"/>
</dbReference>
<name>A0A9P1BEN5_9DINO</name>
<feature type="compositionally biased region" description="Pro residues" evidence="1">
    <location>
        <begin position="985"/>
        <end position="1006"/>
    </location>
</feature>
<dbReference type="AlphaFoldDB" id="A0A9P1BEN5"/>
<evidence type="ECO:0000313" key="5">
    <source>
        <dbReference type="EMBL" id="CAL4759313.1"/>
    </source>
</evidence>
<dbReference type="InterPro" id="IPR019734">
    <property type="entry name" value="TPR_rpt"/>
</dbReference>
<protein>
    <recommendedName>
        <fullName evidence="3">DUF11 domain-containing protein</fullName>
    </recommendedName>
</protein>
<proteinExistence type="predicted"/>
<dbReference type="Gene3D" id="1.25.40.10">
    <property type="entry name" value="Tetratricopeptide repeat domain"/>
    <property type="match status" value="2"/>
</dbReference>
<evidence type="ECO:0000256" key="2">
    <source>
        <dbReference type="SAM" id="SignalP"/>
    </source>
</evidence>
<evidence type="ECO:0000313" key="4">
    <source>
        <dbReference type="EMBL" id="CAI3972001.1"/>
    </source>
</evidence>
<sequence length="1249" mass="134750">MSALLLTVAVWSNESTVAAPLATGAPEVTGLSKDTVSPELRKAYARFRSREITECLELLKEACENDPDLPPAHLILAQLYFNANQISLGRGALEEGALQNPDYPDCYLTLADLAWQEGRVAEAGLCYNHALELAKKYDGDEGRKRRFIVRALTGQAKVMEARKQWDEVLATLEELLELDSENAQLMQQRGIAMFKTGTAKEAYEALKEAAAKSDEITPAAVTLGRLYEQNENREKANQWMEFAAKEGRTDARTRREVARWLWETEQYEKAKGHAEAAVQLDGNDNDAKLILGIIQRYLEDYAAAEKVLQEVYLQMPNSFDASNQMALVLIDQDDEQKHERALALAEVNASRFDQTDRRYFLAHATLGWIQFRMHRLDEAERNIRISGGTNGITSDMAFFMACVSSEREKYEEAKSLLKRALETPGPFAYRNSARARREMRFTSFRDLPYPGNTRNGAIIRFALAICVPIATSPPPPSLTLSSPQARPVTIPSKPVPGTRPANAVDSLSVAPQIVVAPVNSEVAIVASANGPNGRMETGRRVEWTLDPAGVGHFVAVDGASMFNPFLRWDSWPRKVDATFAISKTLRQNITLTRGTPIVDDDMMVLSGQTWATVTSPVEGTSYLSAYAPAVYGWDGHKQAARIHWVDAVWSFPPAAVNPAGTRHVFTTTVLRHTDQSPIAGWLVRYEIVDGPPAGFAPDGATAIQVPTDESGQASVEIFQTEPQSGTNNVRIEIIRPAQTAGGAAPRLVVATGATAKTWSSPDIALRMNGPSRGSIGSTLTYRIDVSNPGGVAAGGVSVLNDIPQGLSYLDSTPAATSSGPRLQWDLGELAADQLRSIEVNLRADQAGTFNNCATANTGEGLTAQNCVSTTVTVPSLDVTINGPPQVRVGDQVVFDITIANRGDVLATDLVLVNRFDPGLQHEIATSPIERDLENLEPGQARRVQIAFTATQPGEQCSVAEVVANGGVATTARACVSVEAAAAPPATTPPATIPSEPPPQTQPPSAPAGPGQVRVRKTGPSSRIVGNMALFTIEVTNTGQVPLTNVKVVDNYDTSLDPQQASDGYEIVGQDLVWTEASLAPGETARFEINCRCTQAIERSCNRVTVTADGGLRADDEFCLEIQSPPAGLTMTLSDLNDPVEAGKQLTYEIRVQNQGQAPDGNIVVEVRLPQEFSPVAIGTSGPSQPSIEGQTIRFAPVAELGAGQTLTYRVRVQANRAGMVRMVASVTSQSLSTAVTAEESTSVFDAART</sequence>
<evidence type="ECO:0000256" key="1">
    <source>
        <dbReference type="SAM" id="MobiDB-lite"/>
    </source>
</evidence>
<evidence type="ECO:0000259" key="3">
    <source>
        <dbReference type="Pfam" id="PF01345"/>
    </source>
</evidence>
<feature type="domain" description="DUF11" evidence="3">
    <location>
        <begin position="1013"/>
        <end position="1108"/>
    </location>
</feature>
<keyword evidence="6" id="KW-1185">Reference proteome</keyword>
<dbReference type="PANTHER" id="PTHR34819:SF5">
    <property type="entry name" value="CONSERVED REPEAT DOMAIN PROTEIN"/>
    <property type="match status" value="1"/>
</dbReference>
<dbReference type="InterPro" id="IPR051172">
    <property type="entry name" value="Chlamydia_OmcB"/>
</dbReference>
<feature type="signal peptide" evidence="2">
    <location>
        <begin position="1"/>
        <end position="18"/>
    </location>
</feature>
<keyword evidence="2" id="KW-0732">Signal</keyword>
<dbReference type="InterPro" id="IPR013783">
    <property type="entry name" value="Ig-like_fold"/>
</dbReference>
<feature type="region of interest" description="Disordered" evidence="1">
    <location>
        <begin position="983"/>
        <end position="1017"/>
    </location>
</feature>
<gene>
    <name evidence="4" type="ORF">C1SCF055_LOCUS591</name>
</gene>
<evidence type="ECO:0000313" key="6">
    <source>
        <dbReference type="Proteomes" id="UP001152797"/>
    </source>
</evidence>
<feature type="domain" description="DUF11" evidence="3">
    <location>
        <begin position="1136"/>
        <end position="1232"/>
    </location>
</feature>
<reference evidence="5 6" key="2">
    <citation type="submission" date="2024-05" db="EMBL/GenBank/DDBJ databases">
        <authorList>
            <person name="Chen Y."/>
            <person name="Shah S."/>
            <person name="Dougan E. K."/>
            <person name="Thang M."/>
            <person name="Chan C."/>
        </authorList>
    </citation>
    <scope>NUCLEOTIDE SEQUENCE [LARGE SCALE GENOMIC DNA]</scope>
</reference>
<accession>A0A9P1BEN5</accession>
<dbReference type="SMART" id="SM00028">
    <property type="entry name" value="TPR"/>
    <property type="match status" value="7"/>
</dbReference>
<dbReference type="SUPFAM" id="SSF48452">
    <property type="entry name" value="TPR-like"/>
    <property type="match status" value="2"/>
</dbReference>
<feature type="domain" description="DUF11" evidence="3">
    <location>
        <begin position="771"/>
        <end position="865"/>
    </location>
</feature>
<dbReference type="Proteomes" id="UP001152797">
    <property type="component" value="Unassembled WGS sequence"/>
</dbReference>
<reference evidence="4" key="1">
    <citation type="submission" date="2022-10" db="EMBL/GenBank/DDBJ databases">
        <authorList>
            <person name="Chen Y."/>
            <person name="Dougan E. K."/>
            <person name="Chan C."/>
            <person name="Rhodes N."/>
            <person name="Thang M."/>
        </authorList>
    </citation>
    <scope>NUCLEOTIDE SEQUENCE</scope>
</reference>